<keyword evidence="2" id="KW-1185">Reference proteome</keyword>
<protein>
    <recommendedName>
        <fullName evidence="3">DNA-directed DNA polymerase</fullName>
    </recommendedName>
</protein>
<reference evidence="1" key="1">
    <citation type="submission" date="2023-10" db="EMBL/GenBank/DDBJ databases">
        <authorList>
            <person name="Chen Y."/>
            <person name="Shah S."/>
            <person name="Dougan E. K."/>
            <person name="Thang M."/>
            <person name="Chan C."/>
        </authorList>
    </citation>
    <scope>NUCLEOTIDE SEQUENCE [LARGE SCALE GENOMIC DNA]</scope>
</reference>
<evidence type="ECO:0000313" key="2">
    <source>
        <dbReference type="Proteomes" id="UP001189429"/>
    </source>
</evidence>
<dbReference type="EMBL" id="CAUYUJ010006692">
    <property type="protein sequence ID" value="CAK0818304.1"/>
    <property type="molecule type" value="Genomic_DNA"/>
</dbReference>
<organism evidence="1 2">
    <name type="scientific">Prorocentrum cordatum</name>
    <dbReference type="NCBI Taxonomy" id="2364126"/>
    <lineage>
        <taxon>Eukaryota</taxon>
        <taxon>Sar</taxon>
        <taxon>Alveolata</taxon>
        <taxon>Dinophyceae</taxon>
        <taxon>Prorocentrales</taxon>
        <taxon>Prorocentraceae</taxon>
        <taxon>Prorocentrum</taxon>
    </lineage>
</organism>
<sequence length="368" mass="39833">MPAQDIVRDSGTSLVSMKALNETFGSEKEAWRQALENELNSMTENEVFSRLTLAEVGQARPRDILPMKVVAGVDCGNFEQHGEGEPVHASNLEACSLRSALAVASARRRDISAMDVSTAFFSAHLPIEHMVLVRPPALMVRYGLVRPGEVRRATRAIYGLRVSPGSTADGAVWSIVDSAGSVFGYVLTCVGDFLILDLRGVRYLCIDIEVKIDSTMPLPQHSYTEELLEKWGTPEFGMDEPLPLDSYADASFVGIGAYTGLHAEVNALAVGENMSAAAAATLESMGLRVRPTLRGDSDAANHVAEGRRSWRTRALSTKVNAILSRMAHGLLELHFVGTTEQCADGLTKCGGVQHAARIWQHFGLRALA</sequence>
<evidence type="ECO:0000313" key="1">
    <source>
        <dbReference type="EMBL" id="CAK0818304.1"/>
    </source>
</evidence>
<proteinExistence type="predicted"/>
<evidence type="ECO:0008006" key="3">
    <source>
        <dbReference type="Google" id="ProtNLM"/>
    </source>
</evidence>
<accession>A0ABN9RGV9</accession>
<comment type="caution">
    <text evidence="1">The sequence shown here is derived from an EMBL/GenBank/DDBJ whole genome shotgun (WGS) entry which is preliminary data.</text>
</comment>
<dbReference type="Proteomes" id="UP001189429">
    <property type="component" value="Unassembled WGS sequence"/>
</dbReference>
<name>A0ABN9RGV9_9DINO</name>
<gene>
    <name evidence="1" type="ORF">PCOR1329_LOCUS20644</name>
</gene>